<keyword evidence="2" id="KW-1185">Reference proteome</keyword>
<dbReference type="STRING" id="1114924.SAMN05216258_10369"/>
<accession>A0A1I3DXM5</accession>
<dbReference type="Proteomes" id="UP000199377">
    <property type="component" value="Unassembled WGS sequence"/>
</dbReference>
<organism evidence="1 2">
    <name type="scientific">Albimonas pacifica</name>
    <dbReference type="NCBI Taxonomy" id="1114924"/>
    <lineage>
        <taxon>Bacteria</taxon>
        <taxon>Pseudomonadati</taxon>
        <taxon>Pseudomonadota</taxon>
        <taxon>Alphaproteobacteria</taxon>
        <taxon>Rhodobacterales</taxon>
        <taxon>Paracoccaceae</taxon>
        <taxon>Albimonas</taxon>
    </lineage>
</organism>
<dbReference type="RefSeq" id="WP_092858878.1">
    <property type="nucleotide sequence ID" value="NZ_FOQH01000003.1"/>
</dbReference>
<gene>
    <name evidence="1" type="ORF">SAMN05216258_10369</name>
</gene>
<dbReference type="InterPro" id="IPR027266">
    <property type="entry name" value="TrmE/GcvT-like"/>
</dbReference>
<evidence type="ECO:0000313" key="2">
    <source>
        <dbReference type="Proteomes" id="UP000199377"/>
    </source>
</evidence>
<protein>
    <submittedName>
        <fullName evidence="1">Sarcosine oxidase, gamma subunit family, heterotetrameric form</fullName>
    </submittedName>
</protein>
<sequence length="160" mass="16534">MAETAILSPCPPLRQASLPAIGAPALRRLAEALGAPLPPPGRAAAGEGGLLWRAAPRSWRWLGEGAAPFHAWPEAATVELGPGLSRIALRGPLAREVAARAVALDLREAAFPPGAVATTVHRGATVTLLRGAEGWDLLVPRSLGEDFAARLAEIAGRLEG</sequence>
<dbReference type="Gene3D" id="3.30.1360.120">
    <property type="entry name" value="Probable tRNA modification gtpase trme, domain 1"/>
    <property type="match status" value="1"/>
</dbReference>
<dbReference type="SUPFAM" id="SSF103025">
    <property type="entry name" value="Folate-binding domain"/>
    <property type="match status" value="1"/>
</dbReference>
<dbReference type="OrthoDB" id="8098081at2"/>
<dbReference type="EMBL" id="FOQH01000003">
    <property type="protein sequence ID" value="SFH91435.1"/>
    <property type="molecule type" value="Genomic_DNA"/>
</dbReference>
<evidence type="ECO:0000313" key="1">
    <source>
        <dbReference type="EMBL" id="SFH91435.1"/>
    </source>
</evidence>
<reference evidence="1 2" key="1">
    <citation type="submission" date="2016-10" db="EMBL/GenBank/DDBJ databases">
        <authorList>
            <person name="de Groot N.N."/>
        </authorList>
    </citation>
    <scope>NUCLEOTIDE SEQUENCE [LARGE SCALE GENOMIC DNA]</scope>
    <source>
        <strain evidence="1 2">CGMCC 1.11030</strain>
    </source>
</reference>
<proteinExistence type="predicted"/>
<name>A0A1I3DXM5_9RHOB</name>
<dbReference type="AlphaFoldDB" id="A0A1I3DXM5"/>